<evidence type="ECO:0000256" key="1">
    <source>
        <dbReference type="SAM" id="MobiDB-lite"/>
    </source>
</evidence>
<feature type="compositionally biased region" description="Polar residues" evidence="1">
    <location>
        <begin position="102"/>
        <end position="111"/>
    </location>
</feature>
<gene>
    <name evidence="2" type="ORF">SKAU_G00356240</name>
</gene>
<reference evidence="2" key="1">
    <citation type="journal article" date="2023" name="Science">
        <title>Genome structures resolve the early diversification of teleost fishes.</title>
        <authorList>
            <person name="Parey E."/>
            <person name="Louis A."/>
            <person name="Montfort J."/>
            <person name="Bouchez O."/>
            <person name="Roques C."/>
            <person name="Iampietro C."/>
            <person name="Lluch J."/>
            <person name="Castinel A."/>
            <person name="Donnadieu C."/>
            <person name="Desvignes T."/>
            <person name="Floi Bucao C."/>
            <person name="Jouanno E."/>
            <person name="Wen M."/>
            <person name="Mejri S."/>
            <person name="Dirks R."/>
            <person name="Jansen H."/>
            <person name="Henkel C."/>
            <person name="Chen W.J."/>
            <person name="Zahm M."/>
            <person name="Cabau C."/>
            <person name="Klopp C."/>
            <person name="Thompson A.W."/>
            <person name="Robinson-Rechavi M."/>
            <person name="Braasch I."/>
            <person name="Lecointre G."/>
            <person name="Bobe J."/>
            <person name="Postlethwait J.H."/>
            <person name="Berthelot C."/>
            <person name="Roest Crollius H."/>
            <person name="Guiguen Y."/>
        </authorList>
    </citation>
    <scope>NUCLEOTIDE SEQUENCE</scope>
    <source>
        <strain evidence="2">WJC10195</strain>
    </source>
</reference>
<dbReference type="AlphaFoldDB" id="A0A9Q1EHE5"/>
<dbReference type="EMBL" id="JAINUF010000017">
    <property type="protein sequence ID" value="KAJ8338838.1"/>
    <property type="molecule type" value="Genomic_DNA"/>
</dbReference>
<keyword evidence="3" id="KW-1185">Reference proteome</keyword>
<sequence length="117" mass="12412">MGEEKRGINSTSVPRSRGLHAERRWTPGPLPFGRGDGRPPSSRHPVLFVSSLSPLLGSTTSTPADRASALSPPPNAPRLQPSRQSVDERVGATEPHRLKANRINSIDTEGSVSDAGA</sequence>
<protein>
    <submittedName>
        <fullName evidence="2">Uncharacterized protein</fullName>
    </submittedName>
</protein>
<accession>A0A9Q1EHE5</accession>
<proteinExistence type="predicted"/>
<organism evidence="2 3">
    <name type="scientific">Synaphobranchus kaupii</name>
    <name type="common">Kaup's arrowtooth eel</name>
    <dbReference type="NCBI Taxonomy" id="118154"/>
    <lineage>
        <taxon>Eukaryota</taxon>
        <taxon>Metazoa</taxon>
        <taxon>Chordata</taxon>
        <taxon>Craniata</taxon>
        <taxon>Vertebrata</taxon>
        <taxon>Euteleostomi</taxon>
        <taxon>Actinopterygii</taxon>
        <taxon>Neopterygii</taxon>
        <taxon>Teleostei</taxon>
        <taxon>Anguilliformes</taxon>
        <taxon>Synaphobranchidae</taxon>
        <taxon>Synaphobranchus</taxon>
    </lineage>
</organism>
<feature type="compositionally biased region" description="Low complexity" evidence="1">
    <location>
        <begin position="45"/>
        <end position="63"/>
    </location>
</feature>
<feature type="compositionally biased region" description="Basic and acidic residues" evidence="1">
    <location>
        <begin position="85"/>
        <end position="97"/>
    </location>
</feature>
<feature type="region of interest" description="Disordered" evidence="1">
    <location>
        <begin position="1"/>
        <end position="117"/>
    </location>
</feature>
<evidence type="ECO:0000313" key="2">
    <source>
        <dbReference type="EMBL" id="KAJ8338838.1"/>
    </source>
</evidence>
<name>A0A9Q1EHE5_SYNKA</name>
<evidence type="ECO:0000313" key="3">
    <source>
        <dbReference type="Proteomes" id="UP001152622"/>
    </source>
</evidence>
<comment type="caution">
    <text evidence="2">The sequence shown here is derived from an EMBL/GenBank/DDBJ whole genome shotgun (WGS) entry which is preliminary data.</text>
</comment>
<dbReference type="Proteomes" id="UP001152622">
    <property type="component" value="Chromosome 17"/>
</dbReference>